<reference evidence="6 7" key="1">
    <citation type="submission" date="2018-11" db="EMBL/GenBank/DDBJ databases">
        <title>Draft genome of Simplicispira Flexivirga sp. BO-16.</title>
        <authorList>
            <person name="Im W.T."/>
        </authorList>
    </citation>
    <scope>NUCLEOTIDE SEQUENCE [LARGE SCALE GENOMIC DNA]</scope>
    <source>
        <strain evidence="6 7">BO-16</strain>
    </source>
</reference>
<dbReference type="RefSeq" id="WP_123270804.1">
    <property type="nucleotide sequence ID" value="NZ_RJJQ01000005.1"/>
</dbReference>
<evidence type="ECO:0000259" key="5">
    <source>
        <dbReference type="PROSITE" id="PS50977"/>
    </source>
</evidence>
<name>A0A3M9MEG3_9MICO</name>
<keyword evidence="7" id="KW-1185">Reference proteome</keyword>
<dbReference type="PANTHER" id="PTHR47506">
    <property type="entry name" value="TRANSCRIPTIONAL REGULATORY PROTEIN"/>
    <property type="match status" value="1"/>
</dbReference>
<dbReference type="EMBL" id="RJJQ01000005">
    <property type="protein sequence ID" value="RNI23223.1"/>
    <property type="molecule type" value="Genomic_DNA"/>
</dbReference>
<proteinExistence type="predicted"/>
<dbReference type="PROSITE" id="PS50977">
    <property type="entry name" value="HTH_TETR_2"/>
    <property type="match status" value="1"/>
</dbReference>
<accession>A0A3M9MEG3</accession>
<sequence>MTDTKTKLLDASLDVLRTDGVAGASARVIASRAGVNQALVFYHFGTLDGLLTAAARHAVDERADHYRQLFAEVDSLSALLQVGRELHETEQASGNVAVMAQLMAGGQRDPELAAAARYSMDRWVAEVEQVIDRVLESTVLADVAEARGLARAVCASFIGLELYDGVDPDGGAAALDALTQLAVLADTIDGLGPVARRAVSARLKGGARRTRRDG</sequence>
<dbReference type="SUPFAM" id="SSF46689">
    <property type="entry name" value="Homeodomain-like"/>
    <property type="match status" value="1"/>
</dbReference>
<comment type="caution">
    <text evidence="6">The sequence shown here is derived from an EMBL/GenBank/DDBJ whole genome shotgun (WGS) entry which is preliminary data.</text>
</comment>
<evidence type="ECO:0000313" key="6">
    <source>
        <dbReference type="EMBL" id="RNI23223.1"/>
    </source>
</evidence>
<dbReference type="InterPro" id="IPR036271">
    <property type="entry name" value="Tet_transcr_reg_TetR-rel_C_sf"/>
</dbReference>
<dbReference type="GO" id="GO:0003677">
    <property type="term" value="F:DNA binding"/>
    <property type="evidence" value="ECO:0007669"/>
    <property type="project" value="UniProtKB-UniRule"/>
</dbReference>
<feature type="domain" description="HTH tetR-type" evidence="5">
    <location>
        <begin position="2"/>
        <end position="62"/>
    </location>
</feature>
<evidence type="ECO:0000256" key="1">
    <source>
        <dbReference type="ARBA" id="ARBA00023015"/>
    </source>
</evidence>
<evidence type="ECO:0000256" key="2">
    <source>
        <dbReference type="ARBA" id="ARBA00023125"/>
    </source>
</evidence>
<dbReference type="AlphaFoldDB" id="A0A3M9MEG3"/>
<keyword evidence="3" id="KW-0804">Transcription</keyword>
<organism evidence="6 7">
    <name type="scientific">Flexivirga caeni</name>
    <dbReference type="NCBI Taxonomy" id="2294115"/>
    <lineage>
        <taxon>Bacteria</taxon>
        <taxon>Bacillati</taxon>
        <taxon>Actinomycetota</taxon>
        <taxon>Actinomycetes</taxon>
        <taxon>Micrococcales</taxon>
        <taxon>Dermacoccaceae</taxon>
        <taxon>Flexivirga</taxon>
    </lineage>
</organism>
<dbReference type="Gene3D" id="1.10.357.10">
    <property type="entry name" value="Tetracycline Repressor, domain 2"/>
    <property type="match status" value="1"/>
</dbReference>
<protein>
    <submittedName>
        <fullName evidence="6">TetR family transcriptional regulator</fullName>
    </submittedName>
</protein>
<keyword evidence="2 4" id="KW-0238">DNA-binding</keyword>
<evidence type="ECO:0000256" key="4">
    <source>
        <dbReference type="PROSITE-ProRule" id="PRU00335"/>
    </source>
</evidence>
<keyword evidence="1" id="KW-0805">Transcription regulation</keyword>
<gene>
    <name evidence="6" type="ORF">EFY87_07255</name>
</gene>
<dbReference type="Pfam" id="PF00440">
    <property type="entry name" value="TetR_N"/>
    <property type="match status" value="1"/>
</dbReference>
<dbReference type="InterPro" id="IPR001647">
    <property type="entry name" value="HTH_TetR"/>
</dbReference>
<dbReference type="PANTHER" id="PTHR47506:SF1">
    <property type="entry name" value="HTH-TYPE TRANSCRIPTIONAL REGULATOR YJDC"/>
    <property type="match status" value="1"/>
</dbReference>
<dbReference type="PRINTS" id="PR00455">
    <property type="entry name" value="HTHTETR"/>
</dbReference>
<dbReference type="InterPro" id="IPR009057">
    <property type="entry name" value="Homeodomain-like_sf"/>
</dbReference>
<dbReference type="OrthoDB" id="3474596at2"/>
<dbReference type="SUPFAM" id="SSF48498">
    <property type="entry name" value="Tetracyclin repressor-like, C-terminal domain"/>
    <property type="match status" value="1"/>
</dbReference>
<feature type="DNA-binding region" description="H-T-H motif" evidence="4">
    <location>
        <begin position="25"/>
        <end position="44"/>
    </location>
</feature>
<dbReference type="Proteomes" id="UP000271678">
    <property type="component" value="Unassembled WGS sequence"/>
</dbReference>
<evidence type="ECO:0000256" key="3">
    <source>
        <dbReference type="ARBA" id="ARBA00023163"/>
    </source>
</evidence>
<evidence type="ECO:0000313" key="7">
    <source>
        <dbReference type="Proteomes" id="UP000271678"/>
    </source>
</evidence>